<evidence type="ECO:0000256" key="5">
    <source>
        <dbReference type="ARBA" id="ARBA00022679"/>
    </source>
</evidence>
<keyword evidence="5 10" id="KW-0808">Transferase</keyword>
<evidence type="ECO:0000256" key="4">
    <source>
        <dbReference type="ARBA" id="ARBA00012458"/>
    </source>
</evidence>
<dbReference type="PANTHER" id="PTHR20941">
    <property type="entry name" value="FOLATE SYNTHESIS PROTEINS"/>
    <property type="match status" value="1"/>
</dbReference>
<dbReference type="GO" id="GO:0046654">
    <property type="term" value="P:tetrahydrofolate biosynthetic process"/>
    <property type="evidence" value="ECO:0007669"/>
    <property type="project" value="TreeGrafter"/>
</dbReference>
<keyword evidence="11" id="KW-1185">Reference proteome</keyword>
<keyword evidence="6" id="KW-0479">Metal-binding</keyword>
<feature type="domain" description="Pterin-binding" evidence="9">
    <location>
        <begin position="16"/>
        <end position="268"/>
    </location>
</feature>
<dbReference type="AlphaFoldDB" id="A0A5B8UEB6"/>
<proteinExistence type="predicted"/>
<dbReference type="PROSITE" id="PS50972">
    <property type="entry name" value="PTERIN_BINDING"/>
    <property type="match status" value="1"/>
</dbReference>
<dbReference type="Pfam" id="PF00809">
    <property type="entry name" value="Pterin_bind"/>
    <property type="match status" value="1"/>
</dbReference>
<protein>
    <recommendedName>
        <fullName evidence="4">dihydropteroate synthase</fullName>
        <ecNumber evidence="4">2.5.1.15</ecNumber>
    </recommendedName>
</protein>
<name>A0A5B8UEB6_9BACT</name>
<keyword evidence="8" id="KW-0289">Folate biosynthesis</keyword>
<dbReference type="EC" id="2.5.1.15" evidence="4"/>
<evidence type="ECO:0000256" key="3">
    <source>
        <dbReference type="ARBA" id="ARBA00004763"/>
    </source>
</evidence>
<dbReference type="EMBL" id="CP042433">
    <property type="protein sequence ID" value="QEC54695.1"/>
    <property type="molecule type" value="Genomic_DNA"/>
</dbReference>
<evidence type="ECO:0000256" key="1">
    <source>
        <dbReference type="ARBA" id="ARBA00000012"/>
    </source>
</evidence>
<dbReference type="GO" id="GO:0046656">
    <property type="term" value="P:folic acid biosynthetic process"/>
    <property type="evidence" value="ECO:0007669"/>
    <property type="project" value="UniProtKB-KW"/>
</dbReference>
<gene>
    <name evidence="10" type="primary">folP</name>
    <name evidence="10" type="ORF">FSB75_01860</name>
</gene>
<evidence type="ECO:0000256" key="7">
    <source>
        <dbReference type="ARBA" id="ARBA00022842"/>
    </source>
</evidence>
<dbReference type="InterPro" id="IPR006390">
    <property type="entry name" value="DHP_synth_dom"/>
</dbReference>
<comment type="catalytic activity">
    <reaction evidence="1">
        <text>(7,8-dihydropterin-6-yl)methyl diphosphate + 4-aminobenzoate = 7,8-dihydropteroate + diphosphate</text>
        <dbReference type="Rhea" id="RHEA:19949"/>
        <dbReference type="ChEBI" id="CHEBI:17836"/>
        <dbReference type="ChEBI" id="CHEBI:17839"/>
        <dbReference type="ChEBI" id="CHEBI:33019"/>
        <dbReference type="ChEBI" id="CHEBI:72950"/>
        <dbReference type="EC" id="2.5.1.15"/>
    </reaction>
</comment>
<dbReference type="Gene3D" id="3.20.20.20">
    <property type="entry name" value="Dihydropteroate synthase-like"/>
    <property type="match status" value="1"/>
</dbReference>
<dbReference type="Proteomes" id="UP000321204">
    <property type="component" value="Chromosome"/>
</dbReference>
<sequence>MFTLNCKGRILTINEPVVMGILNLTPDSFYAGSRLNNEDALLHKAEEMISSGAAILDIGGQSTRPASQRISEEEELKRVVPAVEALHKNFPGQVLSIDTFYAGVATEAVNAGASMINDVSAGTIDPNLLPTVAALNVPYVLMHMRGNPQTMQKNATYQNVTLEVFDSLSFRIKELERTGIKDIIVDPGFGFGKTIQHNFQLLRELSFFAQLEKPLMVGLSRKATVYKTLQTTADKALNGTTVLHTMALLNGANILRVHDVKEAKEATELYLAYKG</sequence>
<dbReference type="OrthoDB" id="9811744at2"/>
<accession>A0A5B8UEB6</accession>
<evidence type="ECO:0000313" key="11">
    <source>
        <dbReference type="Proteomes" id="UP000321204"/>
    </source>
</evidence>
<evidence type="ECO:0000313" key="10">
    <source>
        <dbReference type="EMBL" id="QEC54695.1"/>
    </source>
</evidence>
<dbReference type="InterPro" id="IPR000489">
    <property type="entry name" value="Pterin-binding_dom"/>
</dbReference>
<keyword evidence="7" id="KW-0460">Magnesium</keyword>
<dbReference type="NCBIfam" id="TIGR01496">
    <property type="entry name" value="DHPS"/>
    <property type="match status" value="1"/>
</dbReference>
<dbReference type="CDD" id="cd00739">
    <property type="entry name" value="DHPS"/>
    <property type="match status" value="1"/>
</dbReference>
<evidence type="ECO:0000256" key="2">
    <source>
        <dbReference type="ARBA" id="ARBA00001946"/>
    </source>
</evidence>
<dbReference type="PANTHER" id="PTHR20941:SF1">
    <property type="entry name" value="FOLIC ACID SYNTHESIS PROTEIN FOL1"/>
    <property type="match status" value="1"/>
</dbReference>
<dbReference type="InterPro" id="IPR011005">
    <property type="entry name" value="Dihydropteroate_synth-like_sf"/>
</dbReference>
<evidence type="ECO:0000256" key="6">
    <source>
        <dbReference type="ARBA" id="ARBA00022723"/>
    </source>
</evidence>
<reference evidence="10 11" key="1">
    <citation type="journal article" date="2015" name="Int. J. Syst. Evol. Microbiol.">
        <title>Flavisolibacter ginsenosidimutans sp. nov., with ginsenoside-converting activity isolated from soil used for cultivating ginseng.</title>
        <authorList>
            <person name="Zhao Y."/>
            <person name="Liu Q."/>
            <person name="Kang M.S."/>
            <person name="Jin F."/>
            <person name="Yu H."/>
            <person name="Im W.T."/>
        </authorList>
    </citation>
    <scope>NUCLEOTIDE SEQUENCE [LARGE SCALE GENOMIC DNA]</scope>
    <source>
        <strain evidence="10 11">Gsoil 636</strain>
    </source>
</reference>
<evidence type="ECO:0000256" key="8">
    <source>
        <dbReference type="ARBA" id="ARBA00022909"/>
    </source>
</evidence>
<dbReference type="GO" id="GO:0005829">
    <property type="term" value="C:cytosol"/>
    <property type="evidence" value="ECO:0007669"/>
    <property type="project" value="TreeGrafter"/>
</dbReference>
<dbReference type="PROSITE" id="PS00793">
    <property type="entry name" value="DHPS_2"/>
    <property type="match status" value="1"/>
</dbReference>
<dbReference type="KEGG" id="fgg:FSB75_01860"/>
<dbReference type="RefSeq" id="WP_146781889.1">
    <property type="nucleotide sequence ID" value="NZ_BAABIO010000006.1"/>
</dbReference>
<evidence type="ECO:0000259" key="9">
    <source>
        <dbReference type="PROSITE" id="PS50972"/>
    </source>
</evidence>
<dbReference type="InterPro" id="IPR045031">
    <property type="entry name" value="DHP_synth-like"/>
</dbReference>
<organism evidence="10 11">
    <name type="scientific">Flavisolibacter ginsenosidimutans</name>
    <dbReference type="NCBI Taxonomy" id="661481"/>
    <lineage>
        <taxon>Bacteria</taxon>
        <taxon>Pseudomonadati</taxon>
        <taxon>Bacteroidota</taxon>
        <taxon>Chitinophagia</taxon>
        <taxon>Chitinophagales</taxon>
        <taxon>Chitinophagaceae</taxon>
        <taxon>Flavisolibacter</taxon>
    </lineage>
</organism>
<dbReference type="SUPFAM" id="SSF51717">
    <property type="entry name" value="Dihydropteroate synthetase-like"/>
    <property type="match status" value="1"/>
</dbReference>
<comment type="pathway">
    <text evidence="3">Cofactor biosynthesis; tetrahydrofolate biosynthesis; 7,8-dihydrofolate from 2-amino-4-hydroxy-6-hydroxymethyl-7,8-dihydropteridine diphosphate and 4-aminobenzoate: step 1/2.</text>
</comment>
<dbReference type="GO" id="GO:0004156">
    <property type="term" value="F:dihydropteroate synthase activity"/>
    <property type="evidence" value="ECO:0007669"/>
    <property type="project" value="UniProtKB-EC"/>
</dbReference>
<comment type="cofactor">
    <cofactor evidence="2">
        <name>Mg(2+)</name>
        <dbReference type="ChEBI" id="CHEBI:18420"/>
    </cofactor>
</comment>
<dbReference type="GO" id="GO:0046872">
    <property type="term" value="F:metal ion binding"/>
    <property type="evidence" value="ECO:0007669"/>
    <property type="project" value="UniProtKB-KW"/>
</dbReference>